<evidence type="ECO:0000259" key="3">
    <source>
        <dbReference type="PROSITE" id="PS51186"/>
    </source>
</evidence>
<keyword evidence="5" id="KW-1185">Reference proteome</keyword>
<evidence type="ECO:0000313" key="4">
    <source>
        <dbReference type="EMBL" id="MBD5770904.1"/>
    </source>
</evidence>
<dbReference type="PANTHER" id="PTHR43072:SF23">
    <property type="entry name" value="UPF0039 PROTEIN C11D3.02C"/>
    <property type="match status" value="1"/>
</dbReference>
<dbReference type="EMBL" id="JACYFC010000002">
    <property type="protein sequence ID" value="MBD5770904.1"/>
    <property type="molecule type" value="Genomic_DNA"/>
</dbReference>
<keyword evidence="1" id="KW-0808">Transferase</keyword>
<keyword evidence="2" id="KW-0012">Acyltransferase</keyword>
<dbReference type="InterPro" id="IPR016181">
    <property type="entry name" value="Acyl_CoA_acyltransferase"/>
</dbReference>
<evidence type="ECO:0000256" key="2">
    <source>
        <dbReference type="ARBA" id="ARBA00023315"/>
    </source>
</evidence>
<name>A0ABR8NZJ5_9GAMM</name>
<protein>
    <submittedName>
        <fullName evidence="4">N-acetyltransferase</fullName>
    </submittedName>
</protein>
<dbReference type="RefSeq" id="WP_191594270.1">
    <property type="nucleotide sequence ID" value="NZ_JACYFC010000002.1"/>
</dbReference>
<dbReference type="InterPro" id="IPR000182">
    <property type="entry name" value="GNAT_dom"/>
</dbReference>
<comment type="caution">
    <text evidence="4">The sequence shown here is derived from an EMBL/GenBank/DDBJ whole genome shotgun (WGS) entry which is preliminary data.</text>
</comment>
<organism evidence="4 5">
    <name type="scientific">Marinomonas colpomeniae</name>
    <dbReference type="NCBI Taxonomy" id="2774408"/>
    <lineage>
        <taxon>Bacteria</taxon>
        <taxon>Pseudomonadati</taxon>
        <taxon>Pseudomonadota</taxon>
        <taxon>Gammaproteobacteria</taxon>
        <taxon>Oceanospirillales</taxon>
        <taxon>Oceanospirillaceae</taxon>
        <taxon>Marinomonas</taxon>
    </lineage>
</organism>
<dbReference type="SUPFAM" id="SSF55729">
    <property type="entry name" value="Acyl-CoA N-acyltransferases (Nat)"/>
    <property type="match status" value="1"/>
</dbReference>
<dbReference type="Proteomes" id="UP000604161">
    <property type="component" value="Unassembled WGS sequence"/>
</dbReference>
<reference evidence="4 5" key="1">
    <citation type="submission" date="2020-09" db="EMBL/GenBank/DDBJ databases">
        <title>Marinomonas sp. nov., isolated from the cysticercosis algae of Qingdao, China.</title>
        <authorList>
            <person name="Sun X."/>
        </authorList>
    </citation>
    <scope>NUCLEOTIDE SEQUENCE [LARGE SCALE GENOMIC DNA]</scope>
    <source>
        <strain evidence="4 5">SM2066</strain>
    </source>
</reference>
<dbReference type="Gene3D" id="3.40.630.30">
    <property type="match status" value="1"/>
</dbReference>
<evidence type="ECO:0000256" key="1">
    <source>
        <dbReference type="ARBA" id="ARBA00022679"/>
    </source>
</evidence>
<dbReference type="Pfam" id="PF00583">
    <property type="entry name" value="Acetyltransf_1"/>
    <property type="match status" value="1"/>
</dbReference>
<evidence type="ECO:0000313" key="5">
    <source>
        <dbReference type="Proteomes" id="UP000604161"/>
    </source>
</evidence>
<dbReference type="PROSITE" id="PS51186">
    <property type="entry name" value="GNAT"/>
    <property type="match status" value="1"/>
</dbReference>
<sequence length="167" mass="19158">MGTFQIRAGVIDDLTALTDIYNYYIENTAITFDVELYTPETRSVWFEQFAEVGRHRLLVVEQEDEVLGYACSASFKQKQAYETSVEVSIYLKPSAKGKGVGKVLYQALFEELIKEDVHRAYAGITLPNDASRIIHQKFGFTSAGLYREVGRKFDQYWDVEQFEKAIN</sequence>
<proteinExistence type="predicted"/>
<dbReference type="CDD" id="cd04301">
    <property type="entry name" value="NAT_SF"/>
    <property type="match status" value="1"/>
</dbReference>
<dbReference type="PANTHER" id="PTHR43072">
    <property type="entry name" value="N-ACETYLTRANSFERASE"/>
    <property type="match status" value="1"/>
</dbReference>
<accession>A0ABR8NZJ5</accession>
<gene>
    <name evidence="4" type="ORF">IF202_07545</name>
</gene>
<feature type="domain" description="N-acetyltransferase" evidence="3">
    <location>
        <begin position="4"/>
        <end position="163"/>
    </location>
</feature>